<evidence type="ECO:0000313" key="7">
    <source>
        <dbReference type="Proteomes" id="UP000729402"/>
    </source>
</evidence>
<dbReference type="PROSITE" id="PS00108">
    <property type="entry name" value="PROTEIN_KINASE_ST"/>
    <property type="match status" value="1"/>
</dbReference>
<dbReference type="EMBL" id="JAAALK010000081">
    <property type="protein sequence ID" value="KAG8089567.1"/>
    <property type="molecule type" value="Genomic_DNA"/>
</dbReference>
<dbReference type="GO" id="GO:0005524">
    <property type="term" value="F:ATP binding"/>
    <property type="evidence" value="ECO:0007669"/>
    <property type="project" value="InterPro"/>
</dbReference>
<comment type="caution">
    <text evidence="6">The sequence shown here is derived from an EMBL/GenBank/DDBJ whole genome shotgun (WGS) entry which is preliminary data.</text>
</comment>
<evidence type="ECO:0000256" key="3">
    <source>
        <dbReference type="ARBA" id="ARBA00022786"/>
    </source>
</evidence>
<evidence type="ECO:0000256" key="1">
    <source>
        <dbReference type="ARBA" id="ARBA00000900"/>
    </source>
</evidence>
<evidence type="ECO:0000256" key="2">
    <source>
        <dbReference type="ARBA" id="ARBA00012483"/>
    </source>
</evidence>
<sequence>MFGMQHRVPDVVKENQKLKEELRKEKADHLQDARNLQNKITRVPNVIKENQKLKEELKKEKAGRLQDAHNLEKKITRVPNVIKENQKLKEELKKEKAGRLQDAHNLEKKITRVPNVIKENQKLKEELKKEKADRVHDARNLQNKITREKDKNEELRRQVVRKPIGPTAGQQVVRKPIGSTAAHEGDNKSNGRQIALKVAGKAGETIINGFNAFVKYYEKDGVHAPSSSGKVNFTAFKTSEIDAAVSKPKMQLRGTDANYGVYKASFGNMTVAITIPNKGTLPTMEQFTQVLETFRGIQHPNLVNLLGACTDRRALVYEFLPNGTLGDHLTQKGLKKSFTWKDRVTAATSICSALLFLHSIKPKKIFHGDLKPSNILFDSQNICKLSDFGISSLLHPTKHVSLLEEVVQKLMVDTDACMIQTDVSALGTILLQLVTGHPGSEGVRDFVADKLRDAGGLFQEKNIKQQKDVLRKVVDPELKMYPVEGAVAMLFLGLRYSDPAMKGKQCPGLSTDVLHQIESMHSTDASNMVEVHRFLFELVKLADGLCDQERKKNPNLFWLCGVIV</sequence>
<reference evidence="6" key="1">
    <citation type="journal article" date="2021" name="bioRxiv">
        <title>Whole Genome Assembly and Annotation of Northern Wild Rice, Zizania palustris L., Supports a Whole Genome Duplication in the Zizania Genus.</title>
        <authorList>
            <person name="Haas M."/>
            <person name="Kono T."/>
            <person name="Macchietto M."/>
            <person name="Millas R."/>
            <person name="McGilp L."/>
            <person name="Shao M."/>
            <person name="Duquette J."/>
            <person name="Hirsch C.N."/>
            <person name="Kimball J."/>
        </authorList>
    </citation>
    <scope>NUCLEOTIDE SEQUENCE</scope>
    <source>
        <tissue evidence="6">Fresh leaf tissue</tissue>
    </source>
</reference>
<dbReference type="Proteomes" id="UP000729402">
    <property type="component" value="Unassembled WGS sequence"/>
</dbReference>
<comment type="catalytic activity">
    <reaction evidence="1">
        <text>S-ubiquitinyl-[E2 ubiquitin-conjugating enzyme]-L-cysteine + [acceptor protein]-L-lysine = [E2 ubiquitin-conjugating enzyme]-L-cysteine + N(6)-ubiquitinyl-[acceptor protein]-L-lysine.</text>
        <dbReference type="EC" id="2.3.2.27"/>
    </reaction>
</comment>
<feature type="coiled-coil region" evidence="4">
    <location>
        <begin position="8"/>
        <end position="158"/>
    </location>
</feature>
<dbReference type="InterPro" id="IPR001245">
    <property type="entry name" value="Ser-Thr/Tyr_kinase_cat_dom"/>
</dbReference>
<dbReference type="InterPro" id="IPR051348">
    <property type="entry name" value="U-box_ubiquitin_ligases"/>
</dbReference>
<gene>
    <name evidence="6" type="ORF">GUJ93_ZPchr0011g27273</name>
</gene>
<keyword evidence="4" id="KW-0175">Coiled coil</keyword>
<dbReference type="PROSITE" id="PS50011">
    <property type="entry name" value="PROTEIN_KINASE_DOM"/>
    <property type="match status" value="1"/>
</dbReference>
<dbReference type="PANTHER" id="PTHR45647">
    <property type="entry name" value="OS02G0152300 PROTEIN"/>
    <property type="match status" value="1"/>
</dbReference>
<evidence type="ECO:0000256" key="4">
    <source>
        <dbReference type="SAM" id="Coils"/>
    </source>
</evidence>
<dbReference type="OrthoDB" id="638289at2759"/>
<dbReference type="Pfam" id="PF07714">
    <property type="entry name" value="PK_Tyr_Ser-Thr"/>
    <property type="match status" value="1"/>
</dbReference>
<accession>A0A8J5WJJ7</accession>
<feature type="domain" description="Protein kinase" evidence="5">
    <location>
        <begin position="247"/>
        <end position="535"/>
    </location>
</feature>
<dbReference type="InterPro" id="IPR000719">
    <property type="entry name" value="Prot_kinase_dom"/>
</dbReference>
<dbReference type="SMART" id="SM00220">
    <property type="entry name" value="S_TKc"/>
    <property type="match status" value="1"/>
</dbReference>
<keyword evidence="7" id="KW-1185">Reference proteome</keyword>
<name>A0A8J5WJJ7_ZIZPA</name>
<organism evidence="6 7">
    <name type="scientific">Zizania palustris</name>
    <name type="common">Northern wild rice</name>
    <dbReference type="NCBI Taxonomy" id="103762"/>
    <lineage>
        <taxon>Eukaryota</taxon>
        <taxon>Viridiplantae</taxon>
        <taxon>Streptophyta</taxon>
        <taxon>Embryophyta</taxon>
        <taxon>Tracheophyta</taxon>
        <taxon>Spermatophyta</taxon>
        <taxon>Magnoliopsida</taxon>
        <taxon>Liliopsida</taxon>
        <taxon>Poales</taxon>
        <taxon>Poaceae</taxon>
        <taxon>BOP clade</taxon>
        <taxon>Oryzoideae</taxon>
        <taxon>Oryzeae</taxon>
        <taxon>Zizaniinae</taxon>
        <taxon>Zizania</taxon>
    </lineage>
</organism>
<keyword evidence="3" id="KW-0833">Ubl conjugation pathway</keyword>
<dbReference type="InterPro" id="IPR008271">
    <property type="entry name" value="Ser/Thr_kinase_AS"/>
</dbReference>
<dbReference type="AlphaFoldDB" id="A0A8J5WJJ7"/>
<protein>
    <recommendedName>
        <fullName evidence="2">RING-type E3 ubiquitin transferase</fullName>
        <ecNumber evidence="2">2.3.2.27</ecNumber>
    </recommendedName>
</protein>
<dbReference type="PANTHER" id="PTHR45647:SF154">
    <property type="entry name" value="OS11G0618300 PROTEIN"/>
    <property type="match status" value="1"/>
</dbReference>
<reference evidence="6" key="2">
    <citation type="submission" date="2021-02" db="EMBL/GenBank/DDBJ databases">
        <authorList>
            <person name="Kimball J.A."/>
            <person name="Haas M.W."/>
            <person name="Macchietto M."/>
            <person name="Kono T."/>
            <person name="Duquette J."/>
            <person name="Shao M."/>
        </authorList>
    </citation>
    <scope>NUCLEOTIDE SEQUENCE</scope>
    <source>
        <tissue evidence="6">Fresh leaf tissue</tissue>
    </source>
</reference>
<dbReference type="EC" id="2.3.2.27" evidence="2"/>
<proteinExistence type="predicted"/>
<dbReference type="GO" id="GO:0004672">
    <property type="term" value="F:protein kinase activity"/>
    <property type="evidence" value="ECO:0007669"/>
    <property type="project" value="InterPro"/>
</dbReference>
<evidence type="ECO:0000313" key="6">
    <source>
        <dbReference type="EMBL" id="KAG8089567.1"/>
    </source>
</evidence>
<dbReference type="GO" id="GO:0061630">
    <property type="term" value="F:ubiquitin protein ligase activity"/>
    <property type="evidence" value="ECO:0007669"/>
    <property type="project" value="UniProtKB-EC"/>
</dbReference>
<evidence type="ECO:0000259" key="5">
    <source>
        <dbReference type="PROSITE" id="PS50011"/>
    </source>
</evidence>